<evidence type="ECO:0000256" key="4">
    <source>
        <dbReference type="ARBA" id="ARBA00004279"/>
    </source>
</evidence>
<dbReference type="GO" id="GO:0051129">
    <property type="term" value="P:negative regulation of cellular component organization"/>
    <property type="evidence" value="ECO:0007669"/>
    <property type="project" value="UniProtKB-ARBA"/>
</dbReference>
<keyword evidence="11" id="KW-0963">Cytoplasm</keyword>
<reference evidence="36" key="1">
    <citation type="submission" date="2014-03" db="EMBL/GenBank/DDBJ databases">
        <title>The sialotranscriptome of Amblyomma triste, Amblyomma parvum and Amblyomma cajennense ticks, uncovered by 454-based RNA-seq.</title>
        <authorList>
            <person name="Garcia G.R."/>
            <person name="Gardinassi L.G."/>
            <person name="Ribeiro J.M."/>
            <person name="Anatriello E."/>
            <person name="Ferreira B.R."/>
            <person name="Moreira H.N."/>
            <person name="Mafra C."/>
            <person name="Olegario M.M."/>
            <person name="Szabo P.J."/>
            <person name="Miranda-Santos I.K."/>
            <person name="Maruyama S.R."/>
        </authorList>
    </citation>
    <scope>NUCLEOTIDE SEQUENCE</scope>
    <source>
        <strain evidence="36">Mato Grasso do Sul</strain>
        <tissue evidence="36">Salivary glands</tissue>
    </source>
</reference>
<evidence type="ECO:0000256" key="34">
    <source>
        <dbReference type="PROSITE-ProRule" id="PRU00502"/>
    </source>
</evidence>
<evidence type="ECO:0000256" key="29">
    <source>
        <dbReference type="ARBA" id="ARBA00048287"/>
    </source>
</evidence>
<evidence type="ECO:0000256" key="12">
    <source>
        <dbReference type="ARBA" id="ARBA00022491"/>
    </source>
</evidence>
<sequence>MSTTEHEGGGDCAVELAMGEGTGLVYDESMAEHRSLWDSRHPECPERLTASYQRCVDYGLVNRCVRIPARSAEEAEVLALHDQAHLDQLKQTNGKTDAEALEALCARFDSIYIHPKTYELALLAVGCTVDLVTAVVKGTVRNGMALVRPPGHHAMRNEYCGYCFFNNVALAAQHALDNLNLNKVLIVDWDVHHGQATQYAFYEDRRVLYFSVHRYEHGEFWPELRESDFPYVGKGAGAGYNINVPLNQVGLGNADYLAIWHQLLLPVAYEFQPELVLISAGYDAALGCPEGLMRLSPAAYAHLLHPLMALAGGRLCVVLEGGYCVPSLAEGVALTLRTLLGEPCPSLPHPLGDVSDSVMETLLNCVSVLRPHWKSLCAQGTTGTKGAVDGVEHVPKSEYRGQLGVKRPEQFPTRSGYYEHLPEDRQRLEAEVEALRSSTNLDVPPRHTAMVYDARMTEHRCLSERGHPERPERISKPWEVLGKRGLLDQCLLLDSRSATIEELLLIHDKEYVHTMRSSQDLRGRDLIELQERYSSLYLCRESFSSALLAAGSLLQLVDAVCMKKCVNGMALIRPPGHHAERDVASGFCLFNNMAIAARHALDTHGLQRILLVDWDVHHGNGIQHAFYDDPRVLYVSLHRYDHGMFFPCSSDADFGAVGKDDGQGFNINVAWNKDGICDADYLAAFFHLVLPVAYAYAPDLVLVSCGFDSCVGDPLGHCRVTPDAYAHLTHLLLPLANGRVILALEGGYNLSKLPSAVCHCVGALLGHQLPQLRPAVPTLSAVESIRRTMGAHRRFWPCLRSSGYDLPTKQWLESSSLLPDGEPQLDLAALSLEESEAPYCIVPETWCPHLDSLPPLPPGGLFDPKEPCITCGVVQEVWVCLHCFQPQCSRYVNGHMLDHHAETQHPLVLSYADLSVWCYTCNFYVSNPVLQAAKEDVYLKKFGSIEFVL</sequence>
<evidence type="ECO:0000256" key="9">
    <source>
        <dbReference type="ARBA" id="ARBA00007738"/>
    </source>
</evidence>
<keyword evidence="26" id="KW-0206">Cytoskeleton</keyword>
<accession>A0A023GDE3</accession>
<evidence type="ECO:0000256" key="3">
    <source>
        <dbReference type="ARBA" id="ARBA00004123"/>
    </source>
</evidence>
<organism evidence="36">
    <name type="scientific">Amblyomma triste</name>
    <name type="common">Neotropical tick</name>
    <dbReference type="NCBI Taxonomy" id="251400"/>
    <lineage>
        <taxon>Eukaryota</taxon>
        <taxon>Metazoa</taxon>
        <taxon>Ecdysozoa</taxon>
        <taxon>Arthropoda</taxon>
        <taxon>Chelicerata</taxon>
        <taxon>Arachnida</taxon>
        <taxon>Acari</taxon>
        <taxon>Parasitiformes</taxon>
        <taxon>Ixodida</taxon>
        <taxon>Ixodoidea</taxon>
        <taxon>Ixodidae</taxon>
        <taxon>Amblyomminae</taxon>
        <taxon>Amblyomma</taxon>
    </lineage>
</organism>
<dbReference type="GO" id="GO:0040029">
    <property type="term" value="P:epigenetic regulation of gene expression"/>
    <property type="evidence" value="ECO:0007669"/>
    <property type="project" value="TreeGrafter"/>
</dbReference>
<name>A0A023GDE3_AMBTT</name>
<dbReference type="GO" id="GO:0030424">
    <property type="term" value="C:axon"/>
    <property type="evidence" value="ECO:0007669"/>
    <property type="project" value="UniProtKB-SubCell"/>
</dbReference>
<feature type="domain" description="UBP-type" evidence="35">
    <location>
        <begin position="845"/>
        <end position="944"/>
    </location>
</feature>
<dbReference type="GO" id="GO:0008270">
    <property type="term" value="F:zinc ion binding"/>
    <property type="evidence" value="ECO:0007669"/>
    <property type="project" value="UniProtKB-KW"/>
</dbReference>
<keyword evidence="10" id="KW-0488">Methylation</keyword>
<evidence type="ECO:0000256" key="16">
    <source>
        <dbReference type="ARBA" id="ARBA00022737"/>
    </source>
</evidence>
<evidence type="ECO:0000256" key="7">
    <source>
        <dbReference type="ARBA" id="ARBA00004489"/>
    </source>
</evidence>
<evidence type="ECO:0000256" key="24">
    <source>
        <dbReference type="ARBA" id="ARBA00023163"/>
    </source>
</evidence>
<evidence type="ECO:0000256" key="28">
    <source>
        <dbReference type="ARBA" id="ARBA00023273"/>
    </source>
</evidence>
<evidence type="ECO:0000256" key="5">
    <source>
        <dbReference type="ARBA" id="ARBA00004300"/>
    </source>
</evidence>
<dbReference type="GO" id="GO:0030425">
    <property type="term" value="C:dendrite"/>
    <property type="evidence" value="ECO:0007669"/>
    <property type="project" value="UniProtKB-SubCell"/>
</dbReference>
<evidence type="ECO:0000256" key="11">
    <source>
        <dbReference type="ARBA" id="ARBA00022490"/>
    </source>
</evidence>
<dbReference type="CDD" id="cd10002">
    <property type="entry name" value="HDAC10_HDAC6-dom1"/>
    <property type="match status" value="1"/>
</dbReference>
<keyword evidence="17 34" id="KW-0863">Zinc-finger</keyword>
<evidence type="ECO:0000256" key="1">
    <source>
        <dbReference type="ARBA" id="ARBA00001947"/>
    </source>
</evidence>
<dbReference type="GO" id="GO:0051646">
    <property type="term" value="P:mitochondrion localization"/>
    <property type="evidence" value="ECO:0007669"/>
    <property type="project" value="UniProtKB-ARBA"/>
</dbReference>
<evidence type="ECO:0000256" key="22">
    <source>
        <dbReference type="ARBA" id="ARBA00022853"/>
    </source>
</evidence>
<comment type="similarity">
    <text evidence="9">Belongs to the histone deacetylase family. HD type 2 subfamily.</text>
</comment>
<dbReference type="GO" id="GO:0003779">
    <property type="term" value="F:actin binding"/>
    <property type="evidence" value="ECO:0007669"/>
    <property type="project" value="UniProtKB-KW"/>
</dbReference>
<evidence type="ECO:0000259" key="35">
    <source>
        <dbReference type="PROSITE" id="PS50271"/>
    </source>
</evidence>
<comment type="catalytic activity">
    <reaction evidence="30">
        <text>N(6)-acetyl-L-lysyl-[protein] + H2O = L-lysyl-[protein] + acetate</text>
        <dbReference type="Rhea" id="RHEA:58108"/>
        <dbReference type="Rhea" id="RHEA-COMP:9752"/>
        <dbReference type="Rhea" id="RHEA-COMP:10731"/>
        <dbReference type="ChEBI" id="CHEBI:15377"/>
        <dbReference type="ChEBI" id="CHEBI:29969"/>
        <dbReference type="ChEBI" id="CHEBI:30089"/>
        <dbReference type="ChEBI" id="CHEBI:61930"/>
    </reaction>
    <physiologicalReaction direction="left-to-right" evidence="30">
        <dbReference type="Rhea" id="RHEA:58109"/>
    </physiologicalReaction>
</comment>
<evidence type="ECO:0000256" key="21">
    <source>
        <dbReference type="ARBA" id="ARBA00022843"/>
    </source>
</evidence>
<dbReference type="InterPro" id="IPR037138">
    <property type="entry name" value="His_deacetylse_dom_sf"/>
</dbReference>
<dbReference type="FunFam" id="3.40.800.20:FF:000005">
    <property type="entry name" value="histone deacetylase 6"/>
    <property type="match status" value="2"/>
</dbReference>
<dbReference type="GO" id="GO:0000118">
    <property type="term" value="C:histone deacetylase complex"/>
    <property type="evidence" value="ECO:0007669"/>
    <property type="project" value="TreeGrafter"/>
</dbReference>
<dbReference type="Gene3D" id="3.30.40.10">
    <property type="entry name" value="Zinc/RING finger domain, C3HC4 (zinc finger)"/>
    <property type="match status" value="1"/>
</dbReference>
<protein>
    <recommendedName>
        <fullName evidence="32">Protein deacetylase HDAC6</fullName>
    </recommendedName>
    <alternativeName>
        <fullName evidence="33">Tubulin-lysine deacetylase HDAC6</fullName>
    </alternativeName>
</protein>
<dbReference type="SMART" id="SM00290">
    <property type="entry name" value="ZnF_UBP"/>
    <property type="match status" value="1"/>
</dbReference>
<evidence type="ECO:0000256" key="17">
    <source>
        <dbReference type="ARBA" id="ARBA00022771"/>
    </source>
</evidence>
<keyword evidence="18" id="KW-0833">Ubl conjugation pathway</keyword>
<dbReference type="GO" id="GO:0043204">
    <property type="term" value="C:perikaryon"/>
    <property type="evidence" value="ECO:0007669"/>
    <property type="project" value="UniProtKB-SubCell"/>
</dbReference>
<evidence type="ECO:0000256" key="18">
    <source>
        <dbReference type="ARBA" id="ARBA00022786"/>
    </source>
</evidence>
<evidence type="ECO:0000256" key="33">
    <source>
        <dbReference type="ARBA" id="ARBA00082852"/>
    </source>
</evidence>
<comment type="cofactor">
    <cofactor evidence="1">
        <name>Zn(2+)</name>
        <dbReference type="ChEBI" id="CHEBI:29105"/>
    </cofactor>
</comment>
<evidence type="ECO:0000256" key="23">
    <source>
        <dbReference type="ARBA" id="ARBA00023015"/>
    </source>
</evidence>
<comment type="pathway">
    <text evidence="8">Protein modification; protein ubiquitination.</text>
</comment>
<dbReference type="SUPFAM" id="SSF57850">
    <property type="entry name" value="RING/U-box"/>
    <property type="match status" value="1"/>
</dbReference>
<dbReference type="GO" id="GO:0141221">
    <property type="term" value="F:histone deacetylase activity, hydrolytic mechanism"/>
    <property type="evidence" value="ECO:0007669"/>
    <property type="project" value="UniProtKB-EC"/>
</dbReference>
<proteinExistence type="evidence at transcript level"/>
<dbReference type="GO" id="GO:0005813">
    <property type="term" value="C:centrosome"/>
    <property type="evidence" value="ECO:0007669"/>
    <property type="project" value="UniProtKB-SubCell"/>
</dbReference>
<dbReference type="PROSITE" id="PS50271">
    <property type="entry name" value="ZF_UBP"/>
    <property type="match status" value="1"/>
</dbReference>
<dbReference type="Pfam" id="PF00850">
    <property type="entry name" value="Hist_deacetyl"/>
    <property type="match status" value="2"/>
</dbReference>
<dbReference type="Gene3D" id="3.40.800.20">
    <property type="entry name" value="Histone deacetylase domain"/>
    <property type="match status" value="2"/>
</dbReference>
<evidence type="ECO:0000256" key="26">
    <source>
        <dbReference type="ARBA" id="ARBA00023212"/>
    </source>
</evidence>
<dbReference type="InterPro" id="IPR001607">
    <property type="entry name" value="Znf_UBP"/>
</dbReference>
<keyword evidence="12" id="KW-0678">Repressor</keyword>
<evidence type="ECO:0000256" key="8">
    <source>
        <dbReference type="ARBA" id="ARBA00004906"/>
    </source>
</evidence>
<evidence type="ECO:0000256" key="2">
    <source>
        <dbReference type="ARBA" id="ARBA00004120"/>
    </source>
</evidence>
<dbReference type="AlphaFoldDB" id="A0A023GDE3"/>
<keyword evidence="13" id="KW-0597">Phosphoprotein</keyword>
<keyword evidence="24" id="KW-0804">Transcription</keyword>
<keyword evidence="15" id="KW-0479">Metal-binding</keyword>
<evidence type="ECO:0000256" key="32">
    <source>
        <dbReference type="ARBA" id="ARBA00068733"/>
    </source>
</evidence>
<dbReference type="FunFam" id="3.30.40.10:FF:000342">
    <property type="entry name" value="Histone deacetylase 6"/>
    <property type="match status" value="1"/>
</dbReference>
<evidence type="ECO:0000256" key="25">
    <source>
        <dbReference type="ARBA" id="ARBA00023203"/>
    </source>
</evidence>
<dbReference type="SUPFAM" id="SSF52768">
    <property type="entry name" value="Arginase/deacetylase"/>
    <property type="match status" value="2"/>
</dbReference>
<keyword evidence="27" id="KW-0539">Nucleus</keyword>
<evidence type="ECO:0000256" key="27">
    <source>
        <dbReference type="ARBA" id="ARBA00023242"/>
    </source>
</evidence>
<dbReference type="PRINTS" id="PR01270">
    <property type="entry name" value="HDASUPER"/>
</dbReference>
<evidence type="ECO:0000256" key="6">
    <source>
        <dbReference type="ARBA" id="ARBA00004484"/>
    </source>
</evidence>
<dbReference type="EMBL" id="GBBM01003544">
    <property type="protein sequence ID" value="JAC31874.1"/>
    <property type="molecule type" value="mRNA"/>
</dbReference>
<dbReference type="GO" id="GO:0016740">
    <property type="term" value="F:transferase activity"/>
    <property type="evidence" value="ECO:0007669"/>
    <property type="project" value="UniProtKB-KW"/>
</dbReference>
<dbReference type="PANTHER" id="PTHR10625">
    <property type="entry name" value="HISTONE DEACETYLASE HDAC1-RELATED"/>
    <property type="match status" value="1"/>
</dbReference>
<comment type="catalytic activity">
    <reaction evidence="31">
        <text>N(6)-acetyl-L-lysyl-[alpha-tubulin] + H2O = L-lysyl-[alpha-tubulin] + acetate</text>
        <dbReference type="Rhea" id="RHEA:21548"/>
        <dbReference type="Rhea" id="RHEA-COMP:11278"/>
        <dbReference type="Rhea" id="RHEA-COMP:11279"/>
        <dbReference type="ChEBI" id="CHEBI:15377"/>
        <dbReference type="ChEBI" id="CHEBI:29969"/>
        <dbReference type="ChEBI" id="CHEBI:30089"/>
        <dbReference type="ChEBI" id="CHEBI:61930"/>
    </reaction>
    <physiologicalReaction direction="left-to-right" evidence="31">
        <dbReference type="Rhea" id="RHEA:21549"/>
    </physiologicalReaction>
</comment>
<dbReference type="PANTHER" id="PTHR10625:SF38">
    <property type="entry name" value="HISTONE DEACETYLASE 6, ISOFORM G"/>
    <property type="match status" value="1"/>
</dbReference>
<keyword evidence="23" id="KW-0805">Transcription regulation</keyword>
<evidence type="ECO:0000256" key="15">
    <source>
        <dbReference type="ARBA" id="ARBA00022723"/>
    </source>
</evidence>
<evidence type="ECO:0000256" key="30">
    <source>
        <dbReference type="ARBA" id="ARBA00049136"/>
    </source>
</evidence>
<evidence type="ECO:0000256" key="13">
    <source>
        <dbReference type="ARBA" id="ARBA00022553"/>
    </source>
</evidence>
<evidence type="ECO:0000313" key="36">
    <source>
        <dbReference type="EMBL" id="JAC31874.1"/>
    </source>
</evidence>
<keyword evidence="22" id="KW-0156">Chromatin regulator</keyword>
<keyword evidence="21" id="KW-0832">Ubl conjugation</keyword>
<keyword evidence="16" id="KW-0677">Repeat</keyword>
<comment type="subcellular location">
    <subcellularLocation>
        <location evidence="7">Cell projection</location>
        <location evidence="7">Axon</location>
    </subcellularLocation>
    <subcellularLocation>
        <location evidence="4">Cell projection</location>
        <location evidence="4">Dendrite</location>
    </subcellularLocation>
    <subcellularLocation>
        <location evidence="2">Cytoplasm</location>
        <location evidence="2">Cytoskeleton</location>
        <location evidence="2">Cilium basal body</location>
    </subcellularLocation>
    <subcellularLocation>
        <location evidence="5">Cytoplasm</location>
        <location evidence="5">Cytoskeleton</location>
        <location evidence="5">Microtubule organizing center</location>
        <location evidence="5">Centrosome</location>
    </subcellularLocation>
    <subcellularLocation>
        <location evidence="3">Nucleus</location>
    </subcellularLocation>
    <subcellularLocation>
        <location evidence="6">Perikaryon</location>
    </subcellularLocation>
</comment>
<evidence type="ECO:0000256" key="14">
    <source>
        <dbReference type="ARBA" id="ARBA00022679"/>
    </source>
</evidence>
<dbReference type="InterPro" id="IPR023696">
    <property type="entry name" value="Ureohydrolase_dom_sf"/>
</dbReference>
<evidence type="ECO:0000256" key="31">
    <source>
        <dbReference type="ARBA" id="ARBA00050910"/>
    </source>
</evidence>
<dbReference type="GO" id="GO:0006950">
    <property type="term" value="P:response to stress"/>
    <property type="evidence" value="ECO:0007669"/>
    <property type="project" value="UniProtKB-ARBA"/>
</dbReference>
<keyword evidence="19" id="KW-0378">Hydrolase</keyword>
<dbReference type="GO" id="GO:0032886">
    <property type="term" value="P:regulation of microtubule-based process"/>
    <property type="evidence" value="ECO:0007669"/>
    <property type="project" value="UniProtKB-ARBA"/>
</dbReference>
<evidence type="ECO:0000256" key="19">
    <source>
        <dbReference type="ARBA" id="ARBA00022801"/>
    </source>
</evidence>
<dbReference type="InterPro" id="IPR000286">
    <property type="entry name" value="HDACs"/>
</dbReference>
<keyword evidence="25" id="KW-0009">Actin-binding</keyword>
<evidence type="ECO:0000256" key="20">
    <source>
        <dbReference type="ARBA" id="ARBA00022833"/>
    </source>
</evidence>
<dbReference type="InterPro" id="IPR023801">
    <property type="entry name" value="His_deacetylse_dom"/>
</dbReference>
<dbReference type="Pfam" id="PF02148">
    <property type="entry name" value="zf-UBP"/>
    <property type="match status" value="1"/>
</dbReference>
<comment type="catalytic activity">
    <reaction evidence="29">
        <text>N(6)-acetyl-L-lysyl-[histone] + H2O = L-lysyl-[histone] + acetate</text>
        <dbReference type="Rhea" id="RHEA:58196"/>
        <dbReference type="Rhea" id="RHEA-COMP:9845"/>
        <dbReference type="Rhea" id="RHEA-COMP:11338"/>
        <dbReference type="ChEBI" id="CHEBI:15377"/>
        <dbReference type="ChEBI" id="CHEBI:29969"/>
        <dbReference type="ChEBI" id="CHEBI:30089"/>
        <dbReference type="ChEBI" id="CHEBI:61930"/>
        <dbReference type="EC" id="3.5.1.98"/>
    </reaction>
</comment>
<keyword evidence="14" id="KW-0808">Transferase</keyword>
<evidence type="ECO:0000256" key="10">
    <source>
        <dbReference type="ARBA" id="ARBA00022481"/>
    </source>
</evidence>
<keyword evidence="28" id="KW-0966">Cell projection</keyword>
<keyword evidence="20" id="KW-0862">Zinc</keyword>
<dbReference type="InterPro" id="IPR013083">
    <property type="entry name" value="Znf_RING/FYVE/PHD"/>
</dbReference>